<dbReference type="PRINTS" id="PR00723">
    <property type="entry name" value="SUBTILISIN"/>
</dbReference>
<dbReference type="RefSeq" id="WP_199021438.1">
    <property type="nucleotide sequence ID" value="NZ_JAELUP010000107.1"/>
</dbReference>
<dbReference type="InterPro" id="IPR022398">
    <property type="entry name" value="Peptidase_S8_His-AS"/>
</dbReference>
<gene>
    <name evidence="10" type="ORF">JFN88_21795</name>
</gene>
<dbReference type="Pfam" id="PF00082">
    <property type="entry name" value="Peptidase_S8"/>
    <property type="match status" value="1"/>
</dbReference>
<proteinExistence type="inferred from homology"/>
<keyword evidence="2 7" id="KW-0645">Protease</keyword>
<keyword evidence="3" id="KW-0479">Metal-binding</keyword>
<dbReference type="SUPFAM" id="SSF52743">
    <property type="entry name" value="Subtilisin-like"/>
    <property type="match status" value="1"/>
</dbReference>
<evidence type="ECO:0000256" key="2">
    <source>
        <dbReference type="ARBA" id="ARBA00022670"/>
    </source>
</evidence>
<dbReference type="InterPro" id="IPR034202">
    <property type="entry name" value="Subtilisin_Carlsberg-like"/>
</dbReference>
<dbReference type="PROSITE" id="PS00136">
    <property type="entry name" value="SUBTILASE_ASP"/>
    <property type="match status" value="1"/>
</dbReference>
<comment type="caution">
    <text evidence="10">The sequence shown here is derived from an EMBL/GenBank/DDBJ whole genome shotgun (WGS) entry which is preliminary data.</text>
</comment>
<dbReference type="InterPro" id="IPR050131">
    <property type="entry name" value="Peptidase_S8_subtilisin-like"/>
</dbReference>
<dbReference type="InterPro" id="IPR000209">
    <property type="entry name" value="Peptidase_S8/S53_dom"/>
</dbReference>
<comment type="similarity">
    <text evidence="1 7 8">Belongs to the peptidase S8 family.</text>
</comment>
<feature type="active site" description="Charge relay system" evidence="6 7">
    <location>
        <position position="461"/>
    </location>
</feature>
<evidence type="ECO:0000259" key="9">
    <source>
        <dbReference type="Pfam" id="PF00082"/>
    </source>
</evidence>
<dbReference type="CDD" id="cd07477">
    <property type="entry name" value="Peptidases_S8_Subtilisin_subset"/>
    <property type="match status" value="1"/>
</dbReference>
<dbReference type="GO" id="GO:0046872">
    <property type="term" value="F:metal ion binding"/>
    <property type="evidence" value="ECO:0007669"/>
    <property type="project" value="UniProtKB-KW"/>
</dbReference>
<evidence type="ECO:0000256" key="5">
    <source>
        <dbReference type="ARBA" id="ARBA00022825"/>
    </source>
</evidence>
<evidence type="ECO:0000313" key="11">
    <source>
        <dbReference type="Proteomes" id="UP000640274"/>
    </source>
</evidence>
<sequence>MPQDSNELSTLPLEERKQYMIAPRPGQTAKAVGLQPMAAGTMDQILSTLSLDVVRRIKRHTETMRTLGANTNEATDIVIANLAPDRAELLQRTVPPHLMIVEDKPLSFNRTVELASIGSISPTAEVTTRKYRFRVIGLGEKPLPKVTIQLAGDAFPAQKITDESGEAELELVTLGSRPPRLIIVTAPDSYWDIYLSNPQLNAESINIIRMRSLSETIPQFPDQFKCGWGQRMMGLEQIPKEINGSGIKIAIIDSGCDNEHPLLKHIQLGQDFSGDSQSSGWNSDQIGHGTHCAGIIAARSVDGGKMRGFAPEAEIHVLKIFPGGSYSSLIEALDYCVEHGIDVINMSLGGDSEINPVVEQSLAAAAQKGIVCIVAAGNSGDAVKYPASSQHTFAVAAIGNLSELQPNTWDSTTVQQNFLDANGLFSPNFSCFGPQISVCAPGVSIVSTVPGGAYKAESGTSMAAPHITGLAALLLAHHPLFQSQYKAKDTQRVIALFNMIRSICIPLAFDNNRTGAGLPGLIPTLSTLLGSIASTTNADQTAPFGITPPIVAFSNANNLAAAPIQGQASFYLEPNLRMQNWFAPGPIAGSFIVPASLAADGLTRAQFIKH</sequence>
<dbReference type="GO" id="GO:0006508">
    <property type="term" value="P:proteolysis"/>
    <property type="evidence" value="ECO:0007669"/>
    <property type="project" value="UniProtKB-KW"/>
</dbReference>
<reference evidence="10" key="1">
    <citation type="submission" date="2020-12" db="EMBL/GenBank/DDBJ databases">
        <authorList>
            <person name="Huq M.A."/>
        </authorList>
    </citation>
    <scope>NUCLEOTIDE SEQUENCE</scope>
    <source>
        <strain evidence="10">MAHUQ-46</strain>
    </source>
</reference>
<accession>A0A934MMX7</accession>
<evidence type="ECO:0000256" key="8">
    <source>
        <dbReference type="RuleBase" id="RU003355"/>
    </source>
</evidence>
<name>A0A934MMX7_9BACL</name>
<dbReference type="InterPro" id="IPR036852">
    <property type="entry name" value="Peptidase_S8/S53_dom_sf"/>
</dbReference>
<dbReference type="InterPro" id="IPR023828">
    <property type="entry name" value="Peptidase_S8_Ser-AS"/>
</dbReference>
<feature type="active site" description="Charge relay system" evidence="6 7">
    <location>
        <position position="288"/>
    </location>
</feature>
<dbReference type="AlphaFoldDB" id="A0A934MMX7"/>
<dbReference type="Proteomes" id="UP000640274">
    <property type="component" value="Unassembled WGS sequence"/>
</dbReference>
<protein>
    <submittedName>
        <fullName evidence="10">S8 family peptidase</fullName>
    </submittedName>
</protein>
<feature type="domain" description="Peptidase S8/S53" evidence="9">
    <location>
        <begin position="244"/>
        <end position="485"/>
    </location>
</feature>
<keyword evidence="5 7" id="KW-0720">Serine protease</keyword>
<evidence type="ECO:0000256" key="7">
    <source>
        <dbReference type="PROSITE-ProRule" id="PRU01240"/>
    </source>
</evidence>
<evidence type="ECO:0000256" key="6">
    <source>
        <dbReference type="PIRSR" id="PIRSR615500-1"/>
    </source>
</evidence>
<dbReference type="PANTHER" id="PTHR43806">
    <property type="entry name" value="PEPTIDASE S8"/>
    <property type="match status" value="1"/>
</dbReference>
<keyword evidence="4 7" id="KW-0378">Hydrolase</keyword>
<dbReference type="Gene3D" id="3.40.50.200">
    <property type="entry name" value="Peptidase S8/S53 domain"/>
    <property type="match status" value="1"/>
</dbReference>
<organism evidence="10 11">
    <name type="scientific">Paenibacillus roseus</name>
    <dbReference type="NCBI Taxonomy" id="2798579"/>
    <lineage>
        <taxon>Bacteria</taxon>
        <taxon>Bacillati</taxon>
        <taxon>Bacillota</taxon>
        <taxon>Bacilli</taxon>
        <taxon>Bacillales</taxon>
        <taxon>Paenibacillaceae</taxon>
        <taxon>Paenibacillus</taxon>
    </lineage>
</organism>
<evidence type="ECO:0000256" key="4">
    <source>
        <dbReference type="ARBA" id="ARBA00022801"/>
    </source>
</evidence>
<evidence type="ECO:0000256" key="1">
    <source>
        <dbReference type="ARBA" id="ARBA00011073"/>
    </source>
</evidence>
<feature type="active site" description="Charge relay system" evidence="6 7">
    <location>
        <position position="253"/>
    </location>
</feature>
<dbReference type="GO" id="GO:0004252">
    <property type="term" value="F:serine-type endopeptidase activity"/>
    <property type="evidence" value="ECO:0007669"/>
    <property type="project" value="UniProtKB-UniRule"/>
</dbReference>
<dbReference type="InterPro" id="IPR015500">
    <property type="entry name" value="Peptidase_S8_subtilisin-rel"/>
</dbReference>
<evidence type="ECO:0000256" key="3">
    <source>
        <dbReference type="ARBA" id="ARBA00022723"/>
    </source>
</evidence>
<dbReference type="PROSITE" id="PS00138">
    <property type="entry name" value="SUBTILASE_SER"/>
    <property type="match status" value="1"/>
</dbReference>
<dbReference type="PROSITE" id="PS51892">
    <property type="entry name" value="SUBTILASE"/>
    <property type="match status" value="1"/>
</dbReference>
<dbReference type="InterPro" id="IPR023827">
    <property type="entry name" value="Peptidase_S8_Asp-AS"/>
</dbReference>
<dbReference type="PROSITE" id="PS00137">
    <property type="entry name" value="SUBTILASE_HIS"/>
    <property type="match status" value="1"/>
</dbReference>
<keyword evidence="11" id="KW-1185">Reference proteome</keyword>
<dbReference type="EMBL" id="JAELUP010000107">
    <property type="protein sequence ID" value="MBJ6363850.1"/>
    <property type="molecule type" value="Genomic_DNA"/>
</dbReference>
<dbReference type="PANTHER" id="PTHR43806:SF11">
    <property type="entry name" value="CEREVISIN-RELATED"/>
    <property type="match status" value="1"/>
</dbReference>
<evidence type="ECO:0000313" key="10">
    <source>
        <dbReference type="EMBL" id="MBJ6363850.1"/>
    </source>
</evidence>